<organism evidence="1 2">
    <name type="scientific">ssRNA phage SRR5466725_17</name>
    <dbReference type="NCBI Taxonomy" id="2786415"/>
    <lineage>
        <taxon>Viruses</taxon>
        <taxon>Riboviria</taxon>
        <taxon>Orthornavirae</taxon>
        <taxon>Lenarviricota</taxon>
        <taxon>Leviviricetes</taxon>
        <taxon>Norzivirales</taxon>
        <taxon>Fiersviridae</taxon>
        <taxon>Koteshevirus</taxon>
        <taxon>Koteshevirus luticola</taxon>
        <taxon>Gahlinevirus luticola</taxon>
    </lineage>
</organism>
<gene>
    <name evidence="1" type="primary">SRR5466725_17_1</name>
</gene>
<name>A0A8S5L149_9VIRU</name>
<protein>
    <submittedName>
        <fullName evidence="1">Maturation protein</fullName>
    </submittedName>
</protein>
<dbReference type="RefSeq" id="YP_010769340.1">
    <property type="nucleotide sequence ID" value="NC_073945.1"/>
</dbReference>
<evidence type="ECO:0000313" key="1">
    <source>
        <dbReference type="EMBL" id="DAD50834.1"/>
    </source>
</evidence>
<sequence length="361" mass="41322">MGPITGPFNEIVDVIGRYSSRTIWKQKPPYNLRLPYRARLTTSNNPYHSPASYGFDPGQNELDLVRNKCYDRFMVELRKLSTSPAGWGMTLASHQQARSMFNKRGANLLEYITKLERNFRSTRKRRTTKEWSSFFLEYRFGWEPILKDIHASMEIIASQPKTGLISSSARGFYEIKPKRDPSDFDTLISVNGQIRYRMMADVEVSNPNVYLLNTLGLVNPAVVAFDRIPWLFVLDWWTNFAQMASSLTDFYGLSVSNGTTTKKISNKGTYGYFRSGGKPVLDQYGYQTESILRELGTPSPRFAIKPFEGLSMVRGATAIALTLQLLTPEVTPGSLKRGRFYKWEPIGKNDNPFLKLRQRKK</sequence>
<dbReference type="EMBL" id="BK013640">
    <property type="protein sequence ID" value="DAD50834.1"/>
    <property type="molecule type" value="Genomic_RNA"/>
</dbReference>
<keyword evidence="2" id="KW-1185">Reference proteome</keyword>
<dbReference type="Proteomes" id="UP000679324">
    <property type="component" value="Segment"/>
</dbReference>
<evidence type="ECO:0000313" key="2">
    <source>
        <dbReference type="Proteomes" id="UP000679324"/>
    </source>
</evidence>
<reference evidence="1" key="1">
    <citation type="submission" date="2020-09" db="EMBL/GenBank/DDBJ databases">
        <title>Leviviricetes taxonomy.</title>
        <authorList>
            <person name="Stockdale S.R."/>
            <person name="Callanan J."/>
            <person name="Adriaenssens E.M."/>
            <person name="Kuhn J.H."/>
            <person name="Rumnieks J."/>
            <person name="Shkoporov A."/>
            <person name="Draper L.A."/>
            <person name="Ross P."/>
            <person name="Hill C."/>
        </authorList>
    </citation>
    <scope>NUCLEOTIDE SEQUENCE</scope>
</reference>
<dbReference type="KEGG" id="vg:80398329"/>
<proteinExistence type="predicted"/>
<dbReference type="GeneID" id="80398329"/>
<accession>A0A8S5L149</accession>